<dbReference type="AlphaFoldDB" id="A0A0K1JQ59"/>
<dbReference type="PATRIC" id="fig|571913.6.peg.2434"/>
<dbReference type="KEGG" id="lmoi:VV02_11940"/>
<dbReference type="InterPro" id="IPR022603">
    <property type="entry name" value="DUF3152"/>
</dbReference>
<gene>
    <name evidence="3" type="ORF">VV02_11940</name>
</gene>
<name>A0A0K1JQ59_9MICO</name>
<keyword evidence="4" id="KW-1185">Reference proteome</keyword>
<sequence>MRGAAPSTSDAAGQLRVRRTLAAVAVTLALASSLLGATRDESSAAGPSPRATGTSTSAPAPAGSPTSSTGQGSPTPISSANGQASPSPSAVPDHGDGRVSPVLVPGGDSTVEGKEVTYALEVEGGLGIDEKDVATTVGSVLRDARGWQAQDHVRFVQVTPRQRAAGTVPKIVISLVSPAKVDQLCAPLETGGLWSCANKDRAVLNYRRWVDATPSYGGKVAPYRIYQVNHEVGHELGHAHASCPAKGSPAPVMLQQSMGLGGCLPNNLPTVTRG</sequence>
<organism evidence="3 4">
    <name type="scientific">Luteipulveratus mongoliensis</name>
    <dbReference type="NCBI Taxonomy" id="571913"/>
    <lineage>
        <taxon>Bacteria</taxon>
        <taxon>Bacillati</taxon>
        <taxon>Actinomycetota</taxon>
        <taxon>Actinomycetes</taxon>
        <taxon>Micrococcales</taxon>
        <taxon>Dermacoccaceae</taxon>
        <taxon>Luteipulveratus</taxon>
    </lineage>
</organism>
<reference evidence="3 4" key="1">
    <citation type="submission" date="2015-03" db="EMBL/GenBank/DDBJ databases">
        <title>Luteipulveratus halotolerans sp. nov., a novel actinobacterium (Dermacoccaceae) from Sarawak, Malaysia.</title>
        <authorList>
            <person name="Juboi H."/>
            <person name="Basik A."/>
            <person name="Shamsul S.S."/>
            <person name="Arnold P."/>
            <person name="Schmitt E.K."/>
            <person name="Sanglier J.-J."/>
            <person name="Yeo T."/>
        </authorList>
    </citation>
    <scope>NUCLEOTIDE SEQUENCE [LARGE SCALE GENOMIC DNA]</scope>
    <source>
        <strain evidence="3 4">MN07-A0370</strain>
    </source>
</reference>
<dbReference type="SUPFAM" id="SSF55486">
    <property type="entry name" value="Metalloproteases ('zincins'), catalytic domain"/>
    <property type="match status" value="1"/>
</dbReference>
<accession>A0A0K1JQ59</accession>
<feature type="compositionally biased region" description="Low complexity" evidence="1">
    <location>
        <begin position="46"/>
        <end position="79"/>
    </location>
</feature>
<feature type="region of interest" description="Disordered" evidence="1">
    <location>
        <begin position="35"/>
        <end position="110"/>
    </location>
</feature>
<evidence type="ECO:0000313" key="4">
    <source>
        <dbReference type="Proteomes" id="UP000066480"/>
    </source>
</evidence>
<evidence type="ECO:0000256" key="1">
    <source>
        <dbReference type="SAM" id="MobiDB-lite"/>
    </source>
</evidence>
<evidence type="ECO:0000313" key="3">
    <source>
        <dbReference type="EMBL" id="AKU18856.1"/>
    </source>
</evidence>
<evidence type="ECO:0000259" key="2">
    <source>
        <dbReference type="Pfam" id="PF11350"/>
    </source>
</evidence>
<proteinExistence type="predicted"/>
<feature type="domain" description="DUF3152" evidence="2">
    <location>
        <begin position="109"/>
        <end position="260"/>
    </location>
</feature>
<dbReference type="Proteomes" id="UP000066480">
    <property type="component" value="Chromosome"/>
</dbReference>
<dbReference type="STRING" id="571913.VV02_11940"/>
<dbReference type="Pfam" id="PF11350">
    <property type="entry name" value="DUF3152"/>
    <property type="match status" value="1"/>
</dbReference>
<protein>
    <recommendedName>
        <fullName evidence="2">DUF3152 domain-containing protein</fullName>
    </recommendedName>
</protein>
<dbReference type="EMBL" id="CP011112">
    <property type="protein sequence ID" value="AKU18856.1"/>
    <property type="molecule type" value="Genomic_DNA"/>
</dbReference>